<comment type="caution">
    <text evidence="3">The sequence shown here is derived from an EMBL/GenBank/DDBJ whole genome shotgun (WGS) entry which is preliminary data.</text>
</comment>
<keyword evidence="2" id="KW-0812">Transmembrane</keyword>
<evidence type="ECO:0000313" key="3">
    <source>
        <dbReference type="EMBL" id="EYC19446.1"/>
    </source>
</evidence>
<protein>
    <submittedName>
        <fullName evidence="3">Uncharacterized protein</fullName>
    </submittedName>
</protein>
<organism evidence="3 4">
    <name type="scientific">Ancylostoma ceylanicum</name>
    <dbReference type="NCBI Taxonomy" id="53326"/>
    <lineage>
        <taxon>Eukaryota</taxon>
        <taxon>Metazoa</taxon>
        <taxon>Ecdysozoa</taxon>
        <taxon>Nematoda</taxon>
        <taxon>Chromadorea</taxon>
        <taxon>Rhabditida</taxon>
        <taxon>Rhabditina</taxon>
        <taxon>Rhabditomorpha</taxon>
        <taxon>Strongyloidea</taxon>
        <taxon>Ancylostomatidae</taxon>
        <taxon>Ancylostomatinae</taxon>
        <taxon>Ancylostoma</taxon>
    </lineage>
</organism>
<proteinExistence type="predicted"/>
<reference evidence="4" key="1">
    <citation type="journal article" date="2015" name="Nat. Genet.">
        <title>The genome and transcriptome of the zoonotic hookworm Ancylostoma ceylanicum identify infection-specific gene families.</title>
        <authorList>
            <person name="Schwarz E.M."/>
            <person name="Hu Y."/>
            <person name="Antoshechkin I."/>
            <person name="Miller M.M."/>
            <person name="Sternberg P.W."/>
            <person name="Aroian R.V."/>
        </authorList>
    </citation>
    <scope>NUCLEOTIDE SEQUENCE</scope>
    <source>
        <strain evidence="4">HY135</strain>
    </source>
</reference>
<sequence length="110" mass="12357">MHEHIHALTESINRSDTAETGSPSPGSTRVSGQVPASHDPDAILLYDVVLLLWLAAVYFPWRHGKACQTKKDALDVVITSAHHQSRLVFVWCKFSTERTHTPTIKHCHTY</sequence>
<keyword evidence="2" id="KW-1133">Transmembrane helix</keyword>
<feature type="transmembrane region" description="Helical" evidence="2">
    <location>
        <begin position="43"/>
        <end position="61"/>
    </location>
</feature>
<dbReference type="OrthoDB" id="5801148at2759"/>
<evidence type="ECO:0000256" key="2">
    <source>
        <dbReference type="SAM" id="Phobius"/>
    </source>
</evidence>
<evidence type="ECO:0000256" key="1">
    <source>
        <dbReference type="SAM" id="MobiDB-lite"/>
    </source>
</evidence>
<keyword evidence="4" id="KW-1185">Reference proteome</keyword>
<dbReference type="AlphaFoldDB" id="A0A016UWS7"/>
<accession>A0A016UWS7</accession>
<evidence type="ECO:0000313" key="4">
    <source>
        <dbReference type="Proteomes" id="UP000024635"/>
    </source>
</evidence>
<feature type="compositionally biased region" description="Polar residues" evidence="1">
    <location>
        <begin position="10"/>
        <end position="31"/>
    </location>
</feature>
<name>A0A016UWS7_9BILA</name>
<gene>
    <name evidence="3" type="primary">Acey_s0024.g1082</name>
    <name evidence="3" type="ORF">Y032_0024g1082</name>
</gene>
<feature type="region of interest" description="Disordered" evidence="1">
    <location>
        <begin position="9"/>
        <end position="35"/>
    </location>
</feature>
<dbReference type="EMBL" id="JARK01001360">
    <property type="protein sequence ID" value="EYC19446.1"/>
    <property type="molecule type" value="Genomic_DNA"/>
</dbReference>
<keyword evidence="2" id="KW-0472">Membrane</keyword>
<dbReference type="Proteomes" id="UP000024635">
    <property type="component" value="Unassembled WGS sequence"/>
</dbReference>